<dbReference type="GO" id="GO:0006633">
    <property type="term" value="P:fatty acid biosynthetic process"/>
    <property type="evidence" value="ECO:0007669"/>
    <property type="project" value="InterPro"/>
</dbReference>
<gene>
    <name evidence="4" type="ORF">GCM10011588_42840</name>
</gene>
<dbReference type="InterPro" id="IPR020841">
    <property type="entry name" value="PKS_Beta-ketoAc_synthase_dom"/>
</dbReference>
<proteinExistence type="inferred from homology"/>
<reference evidence="4" key="1">
    <citation type="journal article" date="2014" name="Int. J. Syst. Evol. Microbiol.">
        <title>Complete genome sequence of Corynebacterium casei LMG S-19264T (=DSM 44701T), isolated from a smear-ripened cheese.</title>
        <authorList>
            <consortium name="US DOE Joint Genome Institute (JGI-PGF)"/>
            <person name="Walter F."/>
            <person name="Albersmeier A."/>
            <person name="Kalinowski J."/>
            <person name="Ruckert C."/>
        </authorList>
    </citation>
    <scope>NUCLEOTIDE SEQUENCE</scope>
    <source>
        <strain evidence="4">CGMCC 4.3508</strain>
    </source>
</reference>
<comment type="similarity">
    <text evidence="2">Belongs to the thiolase-like superfamily. Beta-ketoacyl-ACP synthases family.</text>
</comment>
<dbReference type="PROSITE" id="PS52004">
    <property type="entry name" value="KS3_2"/>
    <property type="match status" value="1"/>
</dbReference>
<name>A0A917RSG4_9NOCA</name>
<dbReference type="InterPro" id="IPR050091">
    <property type="entry name" value="PKS_NRPS_Biosynth_Enz"/>
</dbReference>
<dbReference type="InterPro" id="IPR018201">
    <property type="entry name" value="Ketoacyl_synth_AS"/>
</dbReference>
<dbReference type="GO" id="GO:0004312">
    <property type="term" value="F:fatty acid synthase activity"/>
    <property type="evidence" value="ECO:0007669"/>
    <property type="project" value="TreeGrafter"/>
</dbReference>
<dbReference type="EMBL" id="BMMH01000009">
    <property type="protein sequence ID" value="GGL23331.1"/>
    <property type="molecule type" value="Genomic_DNA"/>
</dbReference>
<dbReference type="AlphaFoldDB" id="A0A917RSG4"/>
<keyword evidence="5" id="KW-1185">Reference proteome</keyword>
<dbReference type="SMART" id="SM00825">
    <property type="entry name" value="PKS_KS"/>
    <property type="match status" value="1"/>
</dbReference>
<evidence type="ECO:0000313" key="4">
    <source>
        <dbReference type="EMBL" id="GGL23331.1"/>
    </source>
</evidence>
<dbReference type="SUPFAM" id="SSF53901">
    <property type="entry name" value="Thiolase-like"/>
    <property type="match status" value="1"/>
</dbReference>
<dbReference type="InterPro" id="IPR014031">
    <property type="entry name" value="Ketoacyl_synth_C"/>
</dbReference>
<comment type="caution">
    <text evidence="4">The sequence shown here is derived from an EMBL/GenBank/DDBJ whole genome shotgun (WGS) entry which is preliminary data.</text>
</comment>
<dbReference type="PANTHER" id="PTHR43775:SF51">
    <property type="entry name" value="INACTIVE PHENOLPHTHIOCEROL SYNTHESIS POLYKETIDE SYNTHASE TYPE I PKS1-RELATED"/>
    <property type="match status" value="1"/>
</dbReference>
<keyword evidence="1 2" id="KW-0808">Transferase</keyword>
<dbReference type="InterPro" id="IPR016039">
    <property type="entry name" value="Thiolase-like"/>
</dbReference>
<organism evidence="4 5">
    <name type="scientific">Nocardia jinanensis</name>
    <dbReference type="NCBI Taxonomy" id="382504"/>
    <lineage>
        <taxon>Bacteria</taxon>
        <taxon>Bacillati</taxon>
        <taxon>Actinomycetota</taxon>
        <taxon>Actinomycetes</taxon>
        <taxon>Mycobacteriales</taxon>
        <taxon>Nocardiaceae</taxon>
        <taxon>Nocardia</taxon>
    </lineage>
</organism>
<sequence length="438" mass="45846">MAQESDIDHVVIAGMAVEAPGGIEEPRALWDALVASRELIGSFPRDRGWDVDDLLSVHRHEGWSRVGDAGGFLTTAAEFDRAVFGLGKRDAVAADPQQRVMLRTVWRALENAGINPGDLAGEDAGVFLGASPMEYGPRGSVVHEYSGHRIIGFSTFGMSGRVSHSLGLIGPSVNVDSACASSLTAIHLAAAAVRAGECDWAVAGAVSVMGSPGAFYEFAKLNALSDDGHCRSYADNASGTLWGEGAGVVVLEPESRARRLGHRIYGRILASHHNHNGAGRPILVPRTDAQERVIRKTIATAGIDPATVGMIEGHGTATRAGDPVEIRALQNTYGEAGSPALLGSVKANTGHAQAAAGMLGLTKLLLSGLHGQIPPTLYADTPTTRVDWDRTGLRLAAELTEWKPVDGYRYGAISSFGAAGANAHAIIAMPACEENGDV</sequence>
<accession>A0A917RSG4</accession>
<dbReference type="GO" id="GO:0004315">
    <property type="term" value="F:3-oxoacyl-[acyl-carrier-protein] synthase activity"/>
    <property type="evidence" value="ECO:0007669"/>
    <property type="project" value="InterPro"/>
</dbReference>
<protein>
    <submittedName>
        <fullName evidence="4">Polyketide synthase MbtC</fullName>
    </submittedName>
</protein>
<dbReference type="Pfam" id="PF00109">
    <property type="entry name" value="ketoacyl-synt"/>
    <property type="match status" value="1"/>
</dbReference>
<dbReference type="Proteomes" id="UP000638263">
    <property type="component" value="Unassembled WGS sequence"/>
</dbReference>
<dbReference type="RefSeq" id="WP_229718894.1">
    <property type="nucleotide sequence ID" value="NZ_BMMH01000009.1"/>
</dbReference>
<dbReference type="PROSITE" id="PS00606">
    <property type="entry name" value="KS3_1"/>
    <property type="match status" value="1"/>
</dbReference>
<dbReference type="InterPro" id="IPR014030">
    <property type="entry name" value="Ketoacyl_synth_N"/>
</dbReference>
<evidence type="ECO:0000256" key="1">
    <source>
        <dbReference type="ARBA" id="ARBA00022679"/>
    </source>
</evidence>
<reference evidence="4" key="2">
    <citation type="submission" date="2020-09" db="EMBL/GenBank/DDBJ databases">
        <authorList>
            <person name="Sun Q."/>
            <person name="Zhou Y."/>
        </authorList>
    </citation>
    <scope>NUCLEOTIDE SEQUENCE</scope>
    <source>
        <strain evidence="4">CGMCC 4.3508</strain>
    </source>
</reference>
<dbReference type="CDD" id="cd00833">
    <property type="entry name" value="PKS"/>
    <property type="match status" value="1"/>
</dbReference>
<dbReference type="Gene3D" id="3.40.47.10">
    <property type="match status" value="1"/>
</dbReference>
<evidence type="ECO:0000313" key="5">
    <source>
        <dbReference type="Proteomes" id="UP000638263"/>
    </source>
</evidence>
<evidence type="ECO:0000256" key="2">
    <source>
        <dbReference type="RuleBase" id="RU003694"/>
    </source>
</evidence>
<evidence type="ECO:0000259" key="3">
    <source>
        <dbReference type="PROSITE" id="PS52004"/>
    </source>
</evidence>
<feature type="domain" description="Ketosynthase family 3 (KS3)" evidence="3">
    <location>
        <begin position="7"/>
        <end position="429"/>
    </location>
</feature>
<dbReference type="Pfam" id="PF02801">
    <property type="entry name" value="Ketoacyl-synt_C"/>
    <property type="match status" value="1"/>
</dbReference>
<dbReference type="PANTHER" id="PTHR43775">
    <property type="entry name" value="FATTY ACID SYNTHASE"/>
    <property type="match status" value="1"/>
</dbReference>